<evidence type="ECO:0000256" key="1">
    <source>
        <dbReference type="SAM" id="MobiDB-lite"/>
    </source>
</evidence>
<protein>
    <recommendedName>
        <fullName evidence="4">Genetic suppressor element-like domain-containing protein</fullName>
    </recommendedName>
</protein>
<name>A0AAV1K513_9NEOP</name>
<comment type="caution">
    <text evidence="2">The sequence shown here is derived from an EMBL/GenBank/DDBJ whole genome shotgun (WGS) entry which is preliminary data.</text>
</comment>
<reference evidence="2 3" key="1">
    <citation type="submission" date="2023-11" db="EMBL/GenBank/DDBJ databases">
        <authorList>
            <person name="Okamura Y."/>
        </authorList>
    </citation>
    <scope>NUCLEOTIDE SEQUENCE [LARGE SCALE GENOMIC DNA]</scope>
</reference>
<dbReference type="EMBL" id="CAVLEF010000283">
    <property type="protein sequence ID" value="CAK1556133.1"/>
    <property type="molecule type" value="Genomic_DNA"/>
</dbReference>
<evidence type="ECO:0000313" key="3">
    <source>
        <dbReference type="Proteomes" id="UP001497472"/>
    </source>
</evidence>
<dbReference type="Proteomes" id="UP001497472">
    <property type="component" value="Unassembled WGS sequence"/>
</dbReference>
<evidence type="ECO:0008006" key="4">
    <source>
        <dbReference type="Google" id="ProtNLM"/>
    </source>
</evidence>
<keyword evidence="3" id="KW-1185">Reference proteome</keyword>
<organism evidence="2 3">
    <name type="scientific">Leptosia nina</name>
    <dbReference type="NCBI Taxonomy" id="320188"/>
    <lineage>
        <taxon>Eukaryota</taxon>
        <taxon>Metazoa</taxon>
        <taxon>Ecdysozoa</taxon>
        <taxon>Arthropoda</taxon>
        <taxon>Hexapoda</taxon>
        <taxon>Insecta</taxon>
        <taxon>Pterygota</taxon>
        <taxon>Neoptera</taxon>
        <taxon>Endopterygota</taxon>
        <taxon>Lepidoptera</taxon>
        <taxon>Glossata</taxon>
        <taxon>Ditrysia</taxon>
        <taxon>Papilionoidea</taxon>
        <taxon>Pieridae</taxon>
        <taxon>Pierinae</taxon>
        <taxon>Leptosia</taxon>
    </lineage>
</organism>
<feature type="compositionally biased region" description="Low complexity" evidence="1">
    <location>
        <begin position="293"/>
        <end position="311"/>
    </location>
</feature>
<gene>
    <name evidence="2" type="ORF">LNINA_LOCUS14902</name>
</gene>
<sequence>MIIVKSAWRKHIFILDSQKRTYLDIYKMDLAETMKNVLAKSGGSATSTASGSTSATPHGAEGYVTEKLYMLLQLYLQNKGWSPSIELLQCFSDLKESSMLPSATYLQMMASRVGLDAQGRLIYRENGKIILPYEHFANAVMLKHMNGPHGLHLGLEATVRAVVESYTIGREQFGMEKEFIVEVVQNCPNPACRYYKNQLEMTQKSIQQHLSQQPTYIPDAGSSNLSDSQAVERLLRGAALPQDYQLPLAPHLAALSELLTNLAGDKTDRRAAEKLTQHQQMLLQHQNRSMSHQSSIDKYSQRSSSSQSNLDSKSKHHYTDDHKLTDFLRANLESLECLSGGGGERSSSSSGGGQERVVRAFAELARNLQRMRPCVRPAMCKPYGKQSEQLQKILLDTIQLVQSLRSYLPPPHIQVTSWKNDDKLRTNNMDDLEGRKIVSGN</sequence>
<accession>A0AAV1K513</accession>
<proteinExistence type="predicted"/>
<feature type="region of interest" description="Disordered" evidence="1">
    <location>
        <begin position="284"/>
        <end position="317"/>
    </location>
</feature>
<dbReference type="AlphaFoldDB" id="A0AAV1K513"/>
<evidence type="ECO:0000313" key="2">
    <source>
        <dbReference type="EMBL" id="CAK1556133.1"/>
    </source>
</evidence>